<dbReference type="PANTHER" id="PTHR15840">
    <property type="entry name" value="CGI-121 FAMILY MEMBER"/>
    <property type="match status" value="1"/>
</dbReference>
<evidence type="ECO:0000256" key="6">
    <source>
        <dbReference type="ARBA" id="ARBA00023242"/>
    </source>
</evidence>
<reference evidence="9 10" key="1">
    <citation type="submission" date="2024-01" db="EMBL/GenBank/DDBJ databases">
        <authorList>
            <consortium name="Genoscope - CEA"/>
            <person name="William W."/>
        </authorList>
    </citation>
    <scope>NUCLEOTIDE SEQUENCE [LARGE SCALE GENOMIC DNA]</scope>
    <source>
        <strain evidence="9 10">29B2s-10</strain>
    </source>
</reference>
<proteinExistence type="inferred from homology"/>
<keyword evidence="10" id="KW-1185">Reference proteome</keyword>
<organism evidence="9 10">
    <name type="scientific">[Candida] anglica</name>
    <dbReference type="NCBI Taxonomy" id="148631"/>
    <lineage>
        <taxon>Eukaryota</taxon>
        <taxon>Fungi</taxon>
        <taxon>Dikarya</taxon>
        <taxon>Ascomycota</taxon>
        <taxon>Saccharomycotina</taxon>
        <taxon>Pichiomycetes</taxon>
        <taxon>Debaryomycetaceae</taxon>
        <taxon>Kurtzmaniella</taxon>
    </lineage>
</organism>
<dbReference type="PANTHER" id="PTHR15840:SF10">
    <property type="entry name" value="EKC_KEOPS COMPLEX SUBUNIT TPRKB"/>
    <property type="match status" value="1"/>
</dbReference>
<comment type="similarity">
    <text evidence="2 8">Belongs to the CGI121/TPRKB family.</text>
</comment>
<evidence type="ECO:0000256" key="3">
    <source>
        <dbReference type="ARBA" id="ARBA00015316"/>
    </source>
</evidence>
<keyword evidence="5" id="KW-0819">tRNA processing</keyword>
<evidence type="ECO:0000256" key="4">
    <source>
        <dbReference type="ARBA" id="ARBA00016009"/>
    </source>
</evidence>
<dbReference type="InterPro" id="IPR036504">
    <property type="entry name" value="CGI121/TPRKB_sf"/>
</dbReference>
<evidence type="ECO:0000256" key="2">
    <source>
        <dbReference type="ARBA" id="ARBA00005546"/>
    </source>
</evidence>
<dbReference type="Pfam" id="PF08617">
    <property type="entry name" value="CGI-121"/>
    <property type="match status" value="1"/>
</dbReference>
<protein>
    <recommendedName>
        <fullName evidence="4">EKC/KEOPS complex subunit CGI121</fullName>
    </recommendedName>
    <alternativeName>
        <fullName evidence="3">EKC/KEOPS complex subunit cgi121</fullName>
    </alternativeName>
</protein>
<comment type="function">
    <text evidence="7">Component of the EKC/KEOPS complex that is required for the formation of a threonylcarbamoyl group on adenosine at position 37 (t(6)A37) in tRNAs that read codons beginning with adenine. The complex is probably involved in the transfer of the threonylcarbamoyl moiety of threonylcarbamoyl-AMP (TC-AMP) to the N6 group of A37. CGI121 acts as an allosteric effector that regulates the t(6)A activity of the complex. The EKC/KEOPS complex also promotes both telomere uncapping and telomere elongation. The complex is required for efficient recruitment of transcriptional coactivators. CGI121 is not required for tRNA modification.</text>
</comment>
<dbReference type="InterPro" id="IPR013926">
    <property type="entry name" value="CGI121/TPRKB"/>
</dbReference>
<dbReference type="Gene3D" id="3.30.2380.10">
    <property type="entry name" value="CGI121/TPRKB"/>
    <property type="match status" value="1"/>
</dbReference>
<accession>A0ABP0EA46</accession>
<comment type="subcellular location">
    <subcellularLocation>
        <location evidence="1">Nucleus</location>
    </subcellularLocation>
</comment>
<evidence type="ECO:0000313" key="9">
    <source>
        <dbReference type="EMBL" id="CAK7899869.1"/>
    </source>
</evidence>
<evidence type="ECO:0000256" key="8">
    <source>
        <dbReference type="RuleBase" id="RU004398"/>
    </source>
</evidence>
<dbReference type="Proteomes" id="UP001497600">
    <property type="component" value="Chromosome C"/>
</dbReference>
<dbReference type="EMBL" id="OZ004255">
    <property type="protein sequence ID" value="CAK7899869.1"/>
    <property type="molecule type" value="Genomic_DNA"/>
</dbReference>
<evidence type="ECO:0000256" key="5">
    <source>
        <dbReference type="ARBA" id="ARBA00022694"/>
    </source>
</evidence>
<gene>
    <name evidence="9" type="primary">CGI121</name>
    <name evidence="9" type="ORF">CAAN4_C04632</name>
</gene>
<sequence>MYTTIAFPQFPEQTAFISYFSNVPKDVLSEVKAQLIAANTEYDFCFLNTKHIISLEHLQSSIYRAVSNHTYASMKAKTLNTEIIFSLSPVNNIMDALKRFGVDQDCSNLVAIKIVPTKENVDFEEIHKHLIKILPGAKPESLSDDVLYTTVDIPKFKKLYKLNDAVLSNDPKGIQTELTRLAVSTCQLRGL</sequence>
<evidence type="ECO:0000256" key="7">
    <source>
        <dbReference type="ARBA" id="ARBA00025043"/>
    </source>
</evidence>
<dbReference type="SUPFAM" id="SSF143870">
    <property type="entry name" value="PF0523-like"/>
    <property type="match status" value="1"/>
</dbReference>
<keyword evidence="6 8" id="KW-0539">Nucleus</keyword>
<evidence type="ECO:0000313" key="10">
    <source>
        <dbReference type="Proteomes" id="UP001497600"/>
    </source>
</evidence>
<evidence type="ECO:0000256" key="1">
    <source>
        <dbReference type="ARBA" id="ARBA00004123"/>
    </source>
</evidence>
<name>A0ABP0EA46_9ASCO</name>